<dbReference type="Proteomes" id="UP001234989">
    <property type="component" value="Chromosome 2"/>
</dbReference>
<feature type="non-terminal residue" evidence="1">
    <location>
        <position position="1"/>
    </location>
</feature>
<protein>
    <submittedName>
        <fullName evidence="1">Uncharacterized protein</fullName>
    </submittedName>
</protein>
<dbReference type="EMBL" id="CP133613">
    <property type="protein sequence ID" value="WMV13522.1"/>
    <property type="molecule type" value="Genomic_DNA"/>
</dbReference>
<evidence type="ECO:0000313" key="2">
    <source>
        <dbReference type="Proteomes" id="UP001234989"/>
    </source>
</evidence>
<reference evidence="1" key="1">
    <citation type="submission" date="2023-08" db="EMBL/GenBank/DDBJ databases">
        <title>A de novo genome assembly of Solanum verrucosum Schlechtendal, a Mexican diploid species geographically isolated from the other diploid A-genome species in potato relatives.</title>
        <authorList>
            <person name="Hosaka K."/>
        </authorList>
    </citation>
    <scope>NUCLEOTIDE SEQUENCE</scope>
    <source>
        <tissue evidence="1">Young leaves</tissue>
    </source>
</reference>
<name>A0AAF0TA43_SOLVR</name>
<dbReference type="AlphaFoldDB" id="A0AAF0TA43"/>
<proteinExistence type="predicted"/>
<sequence>YFGRFRRETGSRRGGVPTSFLEIKFEKVESATRSHFLSIGGAGPRRGATPSKNNFKLPWQLAWPRVGVVLGDP</sequence>
<keyword evidence="2" id="KW-1185">Reference proteome</keyword>
<organism evidence="1 2">
    <name type="scientific">Solanum verrucosum</name>
    <dbReference type="NCBI Taxonomy" id="315347"/>
    <lineage>
        <taxon>Eukaryota</taxon>
        <taxon>Viridiplantae</taxon>
        <taxon>Streptophyta</taxon>
        <taxon>Embryophyta</taxon>
        <taxon>Tracheophyta</taxon>
        <taxon>Spermatophyta</taxon>
        <taxon>Magnoliopsida</taxon>
        <taxon>eudicotyledons</taxon>
        <taxon>Gunneridae</taxon>
        <taxon>Pentapetalae</taxon>
        <taxon>asterids</taxon>
        <taxon>lamiids</taxon>
        <taxon>Solanales</taxon>
        <taxon>Solanaceae</taxon>
        <taxon>Solanoideae</taxon>
        <taxon>Solaneae</taxon>
        <taxon>Solanum</taxon>
    </lineage>
</organism>
<gene>
    <name evidence="1" type="ORF">MTR67_006907</name>
</gene>
<accession>A0AAF0TA43</accession>
<evidence type="ECO:0000313" key="1">
    <source>
        <dbReference type="EMBL" id="WMV13522.1"/>
    </source>
</evidence>